<organism evidence="1">
    <name type="scientific">Arundo donax</name>
    <name type="common">Giant reed</name>
    <name type="synonym">Donax arundinaceus</name>
    <dbReference type="NCBI Taxonomy" id="35708"/>
    <lineage>
        <taxon>Eukaryota</taxon>
        <taxon>Viridiplantae</taxon>
        <taxon>Streptophyta</taxon>
        <taxon>Embryophyta</taxon>
        <taxon>Tracheophyta</taxon>
        <taxon>Spermatophyta</taxon>
        <taxon>Magnoliopsida</taxon>
        <taxon>Liliopsida</taxon>
        <taxon>Poales</taxon>
        <taxon>Poaceae</taxon>
        <taxon>PACMAD clade</taxon>
        <taxon>Arundinoideae</taxon>
        <taxon>Arundineae</taxon>
        <taxon>Arundo</taxon>
    </lineage>
</organism>
<dbReference type="AlphaFoldDB" id="A0A0A8YB34"/>
<name>A0A0A8YB34_ARUDO</name>
<reference evidence="1" key="2">
    <citation type="journal article" date="2015" name="Data Brief">
        <title>Shoot transcriptome of the giant reed, Arundo donax.</title>
        <authorList>
            <person name="Barrero R.A."/>
            <person name="Guerrero F.D."/>
            <person name="Moolhuijzen P."/>
            <person name="Goolsby J.A."/>
            <person name="Tidwell J."/>
            <person name="Bellgard S.E."/>
            <person name="Bellgard M.I."/>
        </authorList>
    </citation>
    <scope>NUCLEOTIDE SEQUENCE</scope>
    <source>
        <tissue evidence="1">Shoot tissue taken approximately 20 cm above the soil surface</tissue>
    </source>
</reference>
<reference evidence="1" key="1">
    <citation type="submission" date="2014-09" db="EMBL/GenBank/DDBJ databases">
        <authorList>
            <person name="Magalhaes I.L.F."/>
            <person name="Oliveira U."/>
            <person name="Santos F.R."/>
            <person name="Vidigal T.H.D.A."/>
            <person name="Brescovit A.D."/>
            <person name="Santos A.J."/>
        </authorList>
    </citation>
    <scope>NUCLEOTIDE SEQUENCE</scope>
    <source>
        <tissue evidence="1">Shoot tissue taken approximately 20 cm above the soil surface</tissue>
    </source>
</reference>
<dbReference type="EMBL" id="GBRH01277233">
    <property type="protein sequence ID" value="JAD20662.1"/>
    <property type="molecule type" value="Transcribed_RNA"/>
</dbReference>
<accession>A0A0A8YB34</accession>
<protein>
    <submittedName>
        <fullName evidence="1">Uncharacterized protein</fullName>
    </submittedName>
</protein>
<sequence>MLHIPQPYGLSRSKLQIDRNSCTATEDLFPINKEKVPLTP</sequence>
<evidence type="ECO:0000313" key="1">
    <source>
        <dbReference type="EMBL" id="JAD20662.1"/>
    </source>
</evidence>
<proteinExistence type="predicted"/>